<dbReference type="EMBL" id="CP034170">
    <property type="protein sequence ID" value="AZI57294.1"/>
    <property type="molecule type" value="Genomic_DNA"/>
</dbReference>
<sequence length="392" mass="40574">MTAKASAVIVGAALAGHATAKALRQQGFEGVIRIIGAETERPYDRPPLSKEYLAGTATEADLSLETAGETIDADWILGAEAIALDPATTTVSLASGDKVSGAAVFIATGSRARRMATELSGVHSLRTLSDARSLKAELQSGARLVVIGAGFIGAEVASTAKGLGLDVTVLEAAPAPLLRQLGIEVGAAVAGLHSRNGVNLLVGDPVVALKGTDRVHAVELASGRVLPADVVVAGIGADAETGWLVSSGLSVGNGVLCDAQGATSAPGVFAVGDCSAWFDATLGRAHRVEHWTDSQQRPALAVKGWLSGANPAEPATLKAPYFWSDQYGVTIQFAGHRLDTDELVIEDGELGSDNMLATWRREGRIVAVLGLNQPRAFTKHRKALQAVFSQPR</sequence>
<evidence type="ECO:0000256" key="4">
    <source>
        <dbReference type="ARBA" id="ARBA00023002"/>
    </source>
</evidence>
<dbReference type="PRINTS" id="PR00469">
    <property type="entry name" value="PNDRDTASEII"/>
</dbReference>
<dbReference type="PANTHER" id="PTHR43557">
    <property type="entry name" value="APOPTOSIS-INDUCING FACTOR 1"/>
    <property type="match status" value="1"/>
</dbReference>
<dbReference type="Gene3D" id="3.30.390.30">
    <property type="match status" value="1"/>
</dbReference>
<dbReference type="InterPro" id="IPR016156">
    <property type="entry name" value="FAD/NAD-linked_Rdtase_dimer_sf"/>
</dbReference>
<dbReference type="SUPFAM" id="SSF55424">
    <property type="entry name" value="FAD/NAD-linked reductases, dimerisation (C-terminal) domain"/>
    <property type="match status" value="1"/>
</dbReference>
<dbReference type="OrthoDB" id="3568330at2"/>
<keyword evidence="4" id="KW-0560">Oxidoreductase</keyword>
<keyword evidence="8" id="KW-1185">Reference proteome</keyword>
<dbReference type="GO" id="GO:0016651">
    <property type="term" value="F:oxidoreductase activity, acting on NAD(P)H"/>
    <property type="evidence" value="ECO:0007669"/>
    <property type="project" value="TreeGrafter"/>
</dbReference>
<evidence type="ECO:0000256" key="3">
    <source>
        <dbReference type="ARBA" id="ARBA00022827"/>
    </source>
</evidence>
<dbReference type="Proteomes" id="UP000268084">
    <property type="component" value="Chromosome"/>
</dbReference>
<dbReference type="InterPro" id="IPR023753">
    <property type="entry name" value="FAD/NAD-binding_dom"/>
</dbReference>
<keyword evidence="2" id="KW-0285">Flavoprotein</keyword>
<evidence type="ECO:0000313" key="7">
    <source>
        <dbReference type="EMBL" id="AZI57294.1"/>
    </source>
</evidence>
<organism evidence="7 8">
    <name type="scientific">Nakamurella antarctica</name>
    <dbReference type="NCBI Taxonomy" id="1902245"/>
    <lineage>
        <taxon>Bacteria</taxon>
        <taxon>Bacillati</taxon>
        <taxon>Actinomycetota</taxon>
        <taxon>Actinomycetes</taxon>
        <taxon>Nakamurellales</taxon>
        <taxon>Nakamurellaceae</taxon>
        <taxon>Nakamurella</taxon>
    </lineage>
</organism>
<accession>A0A3G8ZS05</accession>
<dbReference type="Gene3D" id="3.50.50.60">
    <property type="entry name" value="FAD/NAD(P)-binding domain"/>
    <property type="match status" value="2"/>
</dbReference>
<dbReference type="GO" id="GO:0005737">
    <property type="term" value="C:cytoplasm"/>
    <property type="evidence" value="ECO:0007669"/>
    <property type="project" value="TreeGrafter"/>
</dbReference>
<feature type="domain" description="FAD/NAD(P)-binding" evidence="5">
    <location>
        <begin position="7"/>
        <end position="295"/>
    </location>
</feature>
<evidence type="ECO:0000259" key="5">
    <source>
        <dbReference type="Pfam" id="PF07992"/>
    </source>
</evidence>
<dbReference type="PRINTS" id="PR00368">
    <property type="entry name" value="FADPNR"/>
</dbReference>
<dbReference type="AlphaFoldDB" id="A0A3G8ZS05"/>
<reference evidence="7 8" key="1">
    <citation type="submission" date="2018-11" db="EMBL/GenBank/DDBJ databases">
        <authorList>
            <person name="Da X."/>
        </authorList>
    </citation>
    <scope>NUCLEOTIDE SEQUENCE [LARGE SCALE GENOMIC DNA]</scope>
    <source>
        <strain evidence="7 8">S14-144</strain>
    </source>
</reference>
<dbReference type="PANTHER" id="PTHR43557:SF2">
    <property type="entry name" value="RIESKE DOMAIN-CONTAINING PROTEIN-RELATED"/>
    <property type="match status" value="1"/>
</dbReference>
<dbReference type="InterPro" id="IPR050446">
    <property type="entry name" value="FAD-oxidoreductase/Apoptosis"/>
</dbReference>
<reference evidence="7 8" key="2">
    <citation type="submission" date="2018-12" db="EMBL/GenBank/DDBJ databases">
        <title>Nakamurella antarcticus sp. nov., isolated from Antarctica South Shetland Islands soil.</title>
        <authorList>
            <person name="Peng F."/>
        </authorList>
    </citation>
    <scope>NUCLEOTIDE SEQUENCE [LARGE SCALE GENOMIC DNA]</scope>
    <source>
        <strain evidence="7 8">S14-144</strain>
    </source>
</reference>
<dbReference type="KEGG" id="nak:EH165_03080"/>
<keyword evidence="3" id="KW-0274">FAD</keyword>
<feature type="domain" description="Reductase C-terminal" evidence="6">
    <location>
        <begin position="321"/>
        <end position="386"/>
    </location>
</feature>
<dbReference type="RefSeq" id="WP_124797979.1">
    <property type="nucleotide sequence ID" value="NZ_CP034170.1"/>
</dbReference>
<evidence type="ECO:0000256" key="2">
    <source>
        <dbReference type="ARBA" id="ARBA00022630"/>
    </source>
</evidence>
<dbReference type="Pfam" id="PF07992">
    <property type="entry name" value="Pyr_redox_2"/>
    <property type="match status" value="1"/>
</dbReference>
<dbReference type="SUPFAM" id="SSF51905">
    <property type="entry name" value="FAD/NAD(P)-binding domain"/>
    <property type="match status" value="2"/>
</dbReference>
<evidence type="ECO:0000313" key="8">
    <source>
        <dbReference type="Proteomes" id="UP000268084"/>
    </source>
</evidence>
<name>A0A3G8ZS05_9ACTN</name>
<protein>
    <submittedName>
        <fullName evidence="7">NAD(P)/FAD-dependent oxidoreductase</fullName>
    </submittedName>
</protein>
<comment type="cofactor">
    <cofactor evidence="1">
        <name>FAD</name>
        <dbReference type="ChEBI" id="CHEBI:57692"/>
    </cofactor>
</comment>
<evidence type="ECO:0000256" key="1">
    <source>
        <dbReference type="ARBA" id="ARBA00001974"/>
    </source>
</evidence>
<evidence type="ECO:0000259" key="6">
    <source>
        <dbReference type="Pfam" id="PF14759"/>
    </source>
</evidence>
<gene>
    <name evidence="7" type="ORF">EH165_03080</name>
</gene>
<dbReference type="InterPro" id="IPR036188">
    <property type="entry name" value="FAD/NAD-bd_sf"/>
</dbReference>
<dbReference type="InterPro" id="IPR028202">
    <property type="entry name" value="Reductase_C"/>
</dbReference>
<proteinExistence type="predicted"/>
<dbReference type="Pfam" id="PF14759">
    <property type="entry name" value="Reductase_C"/>
    <property type="match status" value="1"/>
</dbReference>